<proteinExistence type="predicted"/>
<dbReference type="OrthoDB" id="2439666at2759"/>
<reference evidence="1" key="1">
    <citation type="submission" date="2021-06" db="EMBL/GenBank/DDBJ databases">
        <authorList>
            <person name="Kallberg Y."/>
            <person name="Tangrot J."/>
            <person name="Rosling A."/>
        </authorList>
    </citation>
    <scope>NUCLEOTIDE SEQUENCE</scope>
    <source>
        <strain evidence="1">FL966</strain>
    </source>
</reference>
<evidence type="ECO:0000313" key="1">
    <source>
        <dbReference type="EMBL" id="CAG8751081.1"/>
    </source>
</evidence>
<accession>A0A9N9IWC2</accession>
<gene>
    <name evidence="1" type="ORF">CPELLU_LOCUS14710</name>
</gene>
<sequence>MGKIFTITSDNGANVKAAINKIEGVSRMPCMAHTLQLVVGKGLLPAE</sequence>
<protein>
    <submittedName>
        <fullName evidence="1">16792_t:CDS:1</fullName>
    </submittedName>
</protein>
<keyword evidence="2" id="KW-1185">Reference proteome</keyword>
<organism evidence="1 2">
    <name type="scientific">Cetraspora pellucida</name>
    <dbReference type="NCBI Taxonomy" id="1433469"/>
    <lineage>
        <taxon>Eukaryota</taxon>
        <taxon>Fungi</taxon>
        <taxon>Fungi incertae sedis</taxon>
        <taxon>Mucoromycota</taxon>
        <taxon>Glomeromycotina</taxon>
        <taxon>Glomeromycetes</taxon>
        <taxon>Diversisporales</taxon>
        <taxon>Gigasporaceae</taxon>
        <taxon>Cetraspora</taxon>
    </lineage>
</organism>
<name>A0A9N9IWC2_9GLOM</name>
<comment type="caution">
    <text evidence="1">The sequence shown here is derived from an EMBL/GenBank/DDBJ whole genome shotgun (WGS) entry which is preliminary data.</text>
</comment>
<dbReference type="AlphaFoldDB" id="A0A9N9IWC2"/>
<dbReference type="EMBL" id="CAJVQA010017908">
    <property type="protein sequence ID" value="CAG8751081.1"/>
    <property type="molecule type" value="Genomic_DNA"/>
</dbReference>
<dbReference type="Proteomes" id="UP000789759">
    <property type="component" value="Unassembled WGS sequence"/>
</dbReference>
<feature type="non-terminal residue" evidence="1">
    <location>
        <position position="47"/>
    </location>
</feature>
<evidence type="ECO:0000313" key="2">
    <source>
        <dbReference type="Proteomes" id="UP000789759"/>
    </source>
</evidence>